<feature type="domain" description="Peptidase S26" evidence="1">
    <location>
        <begin position="3"/>
        <end position="165"/>
    </location>
</feature>
<dbReference type="InterPro" id="IPR036286">
    <property type="entry name" value="LexA/Signal_pep-like_sf"/>
</dbReference>
<dbReference type="AlphaFoldDB" id="A0A023D7C4"/>
<dbReference type="EMBL" id="BAND01000071">
    <property type="protein sequence ID" value="GAJ29630.1"/>
    <property type="molecule type" value="Genomic_DNA"/>
</dbReference>
<keyword evidence="3" id="KW-1185">Reference proteome</keyword>
<name>A0A023D7C4_ACIMT</name>
<dbReference type="RefSeq" id="WP_042059802.1">
    <property type="nucleotide sequence ID" value="NZ_BAND01000071.1"/>
</dbReference>
<dbReference type="GO" id="GO:0006465">
    <property type="term" value="P:signal peptide processing"/>
    <property type="evidence" value="ECO:0007669"/>
    <property type="project" value="InterPro"/>
</dbReference>
<dbReference type="MEROPS" id="S26.014"/>
<gene>
    <name evidence="2" type="ORF">Amme_071_010</name>
</gene>
<protein>
    <submittedName>
        <fullName evidence="2">Conjugal transfer protein TraF</fullName>
    </submittedName>
</protein>
<evidence type="ECO:0000313" key="3">
    <source>
        <dbReference type="Proteomes" id="UP000019760"/>
    </source>
</evidence>
<dbReference type="Gene3D" id="2.10.109.10">
    <property type="entry name" value="Umud Fragment, subunit A"/>
    <property type="match status" value="1"/>
</dbReference>
<dbReference type="InterPro" id="IPR019533">
    <property type="entry name" value="Peptidase_S26"/>
</dbReference>
<sequence length="180" mass="19271">MTRFGWFFATYFAILGAGTSVVIHPAPRLIWNATASTPVGLYRLQSTRSLHVGDLIAIRPPADIAAMLARGGYLPLGVPLLKPVAALPGQRVCRIGAAVSVDGKALGEALVHDHRGRPLPVWQGCRHVLPGQIFVMNAAVPTSLDGRYFGVLPVDTVLGRAQPLWLAPSPMSPTPNQKRD</sequence>
<evidence type="ECO:0000259" key="1">
    <source>
        <dbReference type="Pfam" id="PF10502"/>
    </source>
</evidence>
<dbReference type="OrthoDB" id="5360818at2"/>
<dbReference type="Proteomes" id="UP000019760">
    <property type="component" value="Unassembled WGS sequence"/>
</dbReference>
<reference evidence="3" key="1">
    <citation type="journal article" date="2014" name="FEMS Microbiol. Lett.">
        <title>Draft Genomic DNA Sequence of the Facultatively Methylotrophic Bacterium Acidomonas methanolica type strain MB58.</title>
        <authorList>
            <person name="Higashiura N."/>
            <person name="Hadano H."/>
            <person name="Hirakawa H."/>
            <person name="Matsutani M."/>
            <person name="Takabe S."/>
            <person name="Matsushita K."/>
            <person name="Azuma Y."/>
        </authorList>
    </citation>
    <scope>NUCLEOTIDE SEQUENCE [LARGE SCALE GENOMIC DNA]</scope>
    <source>
        <strain evidence="3">MB58</strain>
    </source>
</reference>
<dbReference type="GO" id="GO:0004252">
    <property type="term" value="F:serine-type endopeptidase activity"/>
    <property type="evidence" value="ECO:0007669"/>
    <property type="project" value="InterPro"/>
</dbReference>
<organism evidence="2 3">
    <name type="scientific">Acidomonas methanolica NBRC 104435</name>
    <dbReference type="NCBI Taxonomy" id="1231351"/>
    <lineage>
        <taxon>Bacteria</taxon>
        <taxon>Pseudomonadati</taxon>
        <taxon>Pseudomonadota</taxon>
        <taxon>Alphaproteobacteria</taxon>
        <taxon>Acetobacterales</taxon>
        <taxon>Acetobacteraceae</taxon>
        <taxon>Acidomonas</taxon>
    </lineage>
</organism>
<dbReference type="SUPFAM" id="SSF51306">
    <property type="entry name" value="LexA/Signal peptidase"/>
    <property type="match status" value="1"/>
</dbReference>
<accession>A0A023D7C4</accession>
<proteinExistence type="predicted"/>
<comment type="caution">
    <text evidence="2">The sequence shown here is derived from an EMBL/GenBank/DDBJ whole genome shotgun (WGS) entry which is preliminary data.</text>
</comment>
<dbReference type="Pfam" id="PF10502">
    <property type="entry name" value="Peptidase_S26"/>
    <property type="match status" value="1"/>
</dbReference>
<evidence type="ECO:0000313" key="2">
    <source>
        <dbReference type="EMBL" id="GAJ29630.1"/>
    </source>
</evidence>
<reference evidence="2 3" key="2">
    <citation type="journal article" date="2014" name="FEMS Microbiol. Lett.">
        <title>Draft genomic DNA sequence of the facultatively methylotrophic bacterium Acidomonas methanolica type strain MB58.</title>
        <authorList>
            <person name="Higashiura N."/>
            <person name="Hadano H."/>
            <person name="Hirakawa H."/>
            <person name="Matsutani M."/>
            <person name="Takabe S."/>
            <person name="Matsushita K."/>
            <person name="Azuma Y."/>
        </authorList>
    </citation>
    <scope>NUCLEOTIDE SEQUENCE [LARGE SCALE GENOMIC DNA]</scope>
    <source>
        <strain evidence="2 3">MB58</strain>
    </source>
</reference>